<dbReference type="AlphaFoldDB" id="A0A087CD42"/>
<name>A0A087CD42_9BIFI</name>
<dbReference type="RefSeq" id="WP_033496357.1">
    <property type="nucleotide sequence ID" value="NZ_BAABVZ010000003.1"/>
</dbReference>
<dbReference type="Proteomes" id="UP000029050">
    <property type="component" value="Unassembled WGS sequence"/>
</dbReference>
<gene>
    <name evidence="1" type="ORF">BPSY_1600</name>
</gene>
<evidence type="ECO:0000313" key="2">
    <source>
        <dbReference type="Proteomes" id="UP000029050"/>
    </source>
</evidence>
<dbReference type="SUPFAM" id="SSF56784">
    <property type="entry name" value="HAD-like"/>
    <property type="match status" value="1"/>
</dbReference>
<dbReference type="InterPro" id="IPR023214">
    <property type="entry name" value="HAD_sf"/>
</dbReference>
<dbReference type="GO" id="GO:0000287">
    <property type="term" value="F:magnesium ion binding"/>
    <property type="evidence" value="ECO:0007669"/>
    <property type="project" value="TreeGrafter"/>
</dbReference>
<dbReference type="STRING" id="218140.BPSY_1600"/>
<keyword evidence="2" id="KW-1185">Reference proteome</keyword>
<dbReference type="Gene3D" id="3.30.1240.10">
    <property type="match status" value="1"/>
</dbReference>
<dbReference type="GO" id="GO:0050308">
    <property type="term" value="F:sugar-phosphatase activity"/>
    <property type="evidence" value="ECO:0007669"/>
    <property type="project" value="UniProtKB-EC"/>
</dbReference>
<dbReference type="Gene3D" id="3.40.50.1000">
    <property type="entry name" value="HAD superfamily/HAD-like"/>
    <property type="match status" value="1"/>
</dbReference>
<dbReference type="OrthoDB" id="3180855at2"/>
<dbReference type="EMBL" id="JGZI01000010">
    <property type="protein sequence ID" value="KFI81192.1"/>
    <property type="molecule type" value="Genomic_DNA"/>
</dbReference>
<protein>
    <submittedName>
        <fullName evidence="1">Haloacid dehalogenase domain-containing protein hydrolase, type 3</fullName>
        <ecNumber evidence="1">3.1.3.23</ecNumber>
    </submittedName>
</protein>
<evidence type="ECO:0000313" key="1">
    <source>
        <dbReference type="EMBL" id="KFI81192.1"/>
    </source>
</evidence>
<dbReference type="PANTHER" id="PTHR10000">
    <property type="entry name" value="PHOSPHOSERINE PHOSPHATASE"/>
    <property type="match status" value="1"/>
</dbReference>
<organism evidence="1 2">
    <name type="scientific">Bifidobacterium psychraerophilum</name>
    <dbReference type="NCBI Taxonomy" id="218140"/>
    <lineage>
        <taxon>Bacteria</taxon>
        <taxon>Bacillati</taxon>
        <taxon>Actinomycetota</taxon>
        <taxon>Actinomycetes</taxon>
        <taxon>Bifidobacteriales</taxon>
        <taxon>Bifidobacteriaceae</taxon>
        <taxon>Bifidobacterium</taxon>
    </lineage>
</organism>
<comment type="caution">
    <text evidence="1">The sequence shown here is derived from an EMBL/GenBank/DDBJ whole genome shotgun (WGS) entry which is preliminary data.</text>
</comment>
<accession>A0A087CD42</accession>
<dbReference type="Pfam" id="PF08282">
    <property type="entry name" value="Hydrolase_3"/>
    <property type="match status" value="1"/>
</dbReference>
<dbReference type="GeneID" id="98300790"/>
<sequence length="281" mass="30688">MQAHPPLRLLVADLDGTLLCDGSSFETRALSARTISSLNRAHEAGIGIAVATARPVRTAWDIVHQIPVDACVYLNGALIDTSPQSSDYDMLTSQTQEGYDHLLRFGFPSSRAAEVCRNLVEAIPGLRVGVVMNDKRYTNFDIRVLWAHEECHITDFSTLPPGYADKIIIFPYPEQIQHLQAVLPPDFEPHVSEGIMWMLMNPKANKAHALKTLCARQDVPLASVAAFGDDAIDISMMRMAGIGVAVSNAIPDVLNEADQICPSNNEDGVAQWIDAALEASR</sequence>
<dbReference type="eggNOG" id="COG0561">
    <property type="taxonomic scope" value="Bacteria"/>
</dbReference>
<proteinExistence type="predicted"/>
<reference evidence="1 2" key="1">
    <citation type="submission" date="2014-03" db="EMBL/GenBank/DDBJ databases">
        <title>Genomics of Bifidobacteria.</title>
        <authorList>
            <person name="Ventura M."/>
            <person name="Milani C."/>
            <person name="Lugli G.A."/>
        </authorList>
    </citation>
    <scope>NUCLEOTIDE SEQUENCE [LARGE SCALE GENOMIC DNA]</scope>
    <source>
        <strain evidence="1 2">LMG 21775</strain>
    </source>
</reference>
<dbReference type="InterPro" id="IPR036412">
    <property type="entry name" value="HAD-like_sf"/>
</dbReference>
<keyword evidence="1" id="KW-0378">Hydrolase</keyword>
<dbReference type="PANTHER" id="PTHR10000:SF8">
    <property type="entry name" value="HAD SUPERFAMILY HYDROLASE-LIKE, TYPE 3"/>
    <property type="match status" value="1"/>
</dbReference>
<dbReference type="EC" id="3.1.3.23" evidence="1"/>
<dbReference type="GO" id="GO:0005829">
    <property type="term" value="C:cytosol"/>
    <property type="evidence" value="ECO:0007669"/>
    <property type="project" value="TreeGrafter"/>
</dbReference>
<dbReference type="InterPro" id="IPR006379">
    <property type="entry name" value="HAD-SF_hydro_IIB"/>
</dbReference>
<dbReference type="NCBIfam" id="TIGR01484">
    <property type="entry name" value="HAD-SF-IIB"/>
    <property type="match status" value="1"/>
</dbReference>